<gene>
    <name evidence="1" type="ORF">B6N60_02958</name>
</gene>
<evidence type="ECO:0000313" key="1">
    <source>
        <dbReference type="EMBL" id="QXE24254.1"/>
    </source>
</evidence>
<dbReference type="EMBL" id="CP021056">
    <property type="protein sequence ID" value="QXE24254.1"/>
    <property type="molecule type" value="Genomic_DNA"/>
</dbReference>
<keyword evidence="2" id="KW-1185">Reference proteome</keyword>
<protein>
    <submittedName>
        <fullName evidence="1">Uncharacterized protein</fullName>
    </submittedName>
</protein>
<dbReference type="Proteomes" id="UP000683511">
    <property type="component" value="Chromosome"/>
</dbReference>
<name>A0A975Y5I5_9NOST</name>
<dbReference type="AlphaFoldDB" id="A0A975Y5I5"/>
<accession>A0A975Y5I5</accession>
<proteinExistence type="predicted"/>
<organism evidence="1 2">
    <name type="scientific">Richelia sinica FACHB-800</name>
    <dbReference type="NCBI Taxonomy" id="1357546"/>
    <lineage>
        <taxon>Bacteria</taxon>
        <taxon>Bacillati</taxon>
        <taxon>Cyanobacteriota</taxon>
        <taxon>Cyanophyceae</taxon>
        <taxon>Nostocales</taxon>
        <taxon>Nostocaceae</taxon>
        <taxon>Richelia</taxon>
    </lineage>
</organism>
<evidence type="ECO:0000313" key="2">
    <source>
        <dbReference type="Proteomes" id="UP000683511"/>
    </source>
</evidence>
<sequence>MDAQLSGVTEKIANIPIFEPTQLLLSFWVIYGIRNCYKNCGIKKFSVVYFWAV</sequence>
<dbReference type="KEGG" id="rsin:B6N60_02958"/>
<reference evidence="1" key="1">
    <citation type="submission" date="2017-04" db="EMBL/GenBank/DDBJ databases">
        <title>Genome deletions in a multicellular cyanobacterial endosymbiont for morphological adaptation in marine diatoms.</title>
        <authorList>
            <person name="Wang Y."/>
            <person name="Gao H."/>
            <person name="Li R."/>
            <person name="Xu X."/>
        </authorList>
    </citation>
    <scope>NUCLEOTIDE SEQUENCE</scope>
    <source>
        <strain evidence="1">FACHB 800</strain>
    </source>
</reference>